<dbReference type="Pfam" id="PF00069">
    <property type="entry name" value="Pkinase"/>
    <property type="match status" value="1"/>
</dbReference>
<protein>
    <recommendedName>
        <fullName evidence="7">EKC/KEOPS complex subunit BUD32</fullName>
        <ecNumber evidence="5">2.7.11.1</ecNumber>
    </recommendedName>
    <alternativeName>
        <fullName evidence="11 12">Atypical Serine/threonine protein kinase BUD32</fullName>
    </alternativeName>
    <alternativeName>
        <fullName evidence="6">EKC/KEOPS complex subunit bud32</fullName>
    </alternativeName>
</protein>
<evidence type="ECO:0000256" key="12">
    <source>
        <dbReference type="ARBA" id="ARBA00033194"/>
    </source>
</evidence>
<evidence type="ECO:0000256" key="1">
    <source>
        <dbReference type="ARBA" id="ARBA00003747"/>
    </source>
</evidence>
<dbReference type="OrthoDB" id="4062651at2759"/>
<evidence type="ECO:0000256" key="6">
    <source>
        <dbReference type="ARBA" id="ARBA00013948"/>
    </source>
</evidence>
<proteinExistence type="inferred from homology"/>
<dbReference type="Gene3D" id="1.10.510.10">
    <property type="entry name" value="Transferase(Phosphotransferase) domain 1"/>
    <property type="match status" value="1"/>
</dbReference>
<dbReference type="RefSeq" id="XP_033420776.1">
    <property type="nucleotide sequence ID" value="XM_033566574.1"/>
</dbReference>
<evidence type="ECO:0000256" key="13">
    <source>
        <dbReference type="ARBA" id="ARBA00047899"/>
    </source>
</evidence>
<keyword evidence="10" id="KW-0779">Telomere</keyword>
<keyword evidence="9" id="KW-0067">ATP-binding</keyword>
<dbReference type="InterPro" id="IPR011009">
    <property type="entry name" value="Kinase-like_dom_sf"/>
</dbReference>
<comment type="catalytic activity">
    <reaction evidence="13">
        <text>L-threonyl-[protein] + ATP = O-phospho-L-threonyl-[protein] + ADP + H(+)</text>
        <dbReference type="Rhea" id="RHEA:46608"/>
        <dbReference type="Rhea" id="RHEA-COMP:11060"/>
        <dbReference type="Rhea" id="RHEA-COMP:11605"/>
        <dbReference type="ChEBI" id="CHEBI:15378"/>
        <dbReference type="ChEBI" id="CHEBI:30013"/>
        <dbReference type="ChEBI" id="CHEBI:30616"/>
        <dbReference type="ChEBI" id="CHEBI:61977"/>
        <dbReference type="ChEBI" id="CHEBI:456216"/>
        <dbReference type="EC" id="2.7.11.1"/>
    </reaction>
</comment>
<evidence type="ECO:0000256" key="15">
    <source>
        <dbReference type="SAM" id="MobiDB-lite"/>
    </source>
</evidence>
<comment type="caution">
    <text evidence="17">The sequence shown here is derived from an EMBL/GenBank/DDBJ whole genome shotgun (WGS) entry which is preliminary data.</text>
</comment>
<dbReference type="InterPro" id="IPR051931">
    <property type="entry name" value="PAK3-like"/>
</dbReference>
<dbReference type="AlphaFoldDB" id="A0A5M9M7V0"/>
<organism evidence="17 18">
    <name type="scientific">Aspergillus tanneri</name>
    <dbReference type="NCBI Taxonomy" id="1220188"/>
    <lineage>
        <taxon>Eukaryota</taxon>
        <taxon>Fungi</taxon>
        <taxon>Dikarya</taxon>
        <taxon>Ascomycota</taxon>
        <taxon>Pezizomycotina</taxon>
        <taxon>Eurotiomycetes</taxon>
        <taxon>Eurotiomycetidae</taxon>
        <taxon>Eurotiales</taxon>
        <taxon>Aspergillaceae</taxon>
        <taxon>Aspergillus</taxon>
        <taxon>Aspergillus subgen. Circumdati</taxon>
    </lineage>
</organism>
<evidence type="ECO:0000256" key="9">
    <source>
        <dbReference type="ARBA" id="ARBA00022840"/>
    </source>
</evidence>
<dbReference type="PROSITE" id="PS50011">
    <property type="entry name" value="PROTEIN_KINASE_DOM"/>
    <property type="match status" value="1"/>
</dbReference>
<comment type="function">
    <text evidence="1">Component of the EKC/KEOPS complex that is required for the formation of a threonylcarbamoyl group on adenosine at position 37 (t(6)A37) in tRNAs that read codons beginning with adenine. The complex is probably involved in the transfer of the threonylcarbamoyl moiety of threonylcarbamoyl-AMP (TC-AMP) to the N6 group of A37. BUD32 has ATPase activity in the context of the EKC/KEOPS complex and likely plays a supporting role to the catalytic subunit KAE1. The EKC/KEOPS complex also promotes both telomere uncapping and telomere elongation. The complex is required for efficient recruitment of transcriptional coactivators.</text>
</comment>
<dbReference type="SUPFAM" id="SSF56112">
    <property type="entry name" value="Protein kinase-like (PK-like)"/>
    <property type="match status" value="1"/>
</dbReference>
<dbReference type="GO" id="GO:0005524">
    <property type="term" value="F:ATP binding"/>
    <property type="evidence" value="ECO:0007669"/>
    <property type="project" value="UniProtKB-KW"/>
</dbReference>
<evidence type="ECO:0000256" key="4">
    <source>
        <dbReference type="ARBA" id="ARBA00011534"/>
    </source>
</evidence>
<dbReference type="InterPro" id="IPR008266">
    <property type="entry name" value="Tyr_kinase_AS"/>
</dbReference>
<evidence type="ECO:0000256" key="8">
    <source>
        <dbReference type="ARBA" id="ARBA00022741"/>
    </source>
</evidence>
<feature type="region of interest" description="Disordered" evidence="15">
    <location>
        <begin position="1"/>
        <end position="30"/>
    </location>
</feature>
<evidence type="ECO:0000313" key="18">
    <source>
        <dbReference type="Proteomes" id="UP000324241"/>
    </source>
</evidence>
<comment type="similarity">
    <text evidence="3">Belongs to the protein kinase superfamily. STE Ser/Thr protein kinase family. STE20 subfamily.</text>
</comment>
<dbReference type="EC" id="2.7.11.1" evidence="5"/>
<reference evidence="17 18" key="1">
    <citation type="submission" date="2019-08" db="EMBL/GenBank/DDBJ databases">
        <title>The genome sequence of a newly discovered highly antifungal drug resistant Aspergillus species, Aspergillus tanneri NIH 1004.</title>
        <authorList>
            <person name="Mounaud S."/>
            <person name="Singh I."/>
            <person name="Joardar V."/>
            <person name="Pakala S."/>
            <person name="Pakala S."/>
            <person name="Venepally P."/>
            <person name="Chung J.K."/>
            <person name="Losada L."/>
            <person name="Nierman W.C."/>
        </authorList>
    </citation>
    <scope>NUCLEOTIDE SEQUENCE [LARGE SCALE GENOMIC DNA]</scope>
    <source>
        <strain evidence="17 18">NIH1004</strain>
    </source>
</reference>
<evidence type="ECO:0000256" key="3">
    <source>
        <dbReference type="ARBA" id="ARBA00008874"/>
    </source>
</evidence>
<dbReference type="VEuPathDB" id="FungiDB:EYZ11_006000"/>
<accession>A0A5M9M7V0</accession>
<dbReference type="GO" id="GO:0004674">
    <property type="term" value="F:protein serine/threonine kinase activity"/>
    <property type="evidence" value="ECO:0007669"/>
    <property type="project" value="UniProtKB-EC"/>
</dbReference>
<name>A0A5M9M7V0_9EURO</name>
<keyword evidence="8" id="KW-0547">Nucleotide-binding</keyword>
<dbReference type="GeneID" id="54324581"/>
<dbReference type="SMART" id="SM00220">
    <property type="entry name" value="S_TKc"/>
    <property type="match status" value="1"/>
</dbReference>
<dbReference type="GO" id="GO:0000781">
    <property type="term" value="C:chromosome, telomeric region"/>
    <property type="evidence" value="ECO:0007669"/>
    <property type="project" value="UniProtKB-SubCell"/>
</dbReference>
<comment type="subcellular location">
    <subcellularLocation>
        <location evidence="2">Chromosome</location>
        <location evidence="2">Telomere</location>
    </subcellularLocation>
</comment>
<evidence type="ECO:0000256" key="10">
    <source>
        <dbReference type="ARBA" id="ARBA00022895"/>
    </source>
</evidence>
<keyword evidence="10" id="KW-0158">Chromosome</keyword>
<dbReference type="Proteomes" id="UP000324241">
    <property type="component" value="Unassembled WGS sequence"/>
</dbReference>
<dbReference type="InterPro" id="IPR000719">
    <property type="entry name" value="Prot_kinase_dom"/>
</dbReference>
<comment type="catalytic activity">
    <reaction evidence="14">
        <text>L-seryl-[protein] + ATP = O-phospho-L-seryl-[protein] + ADP + H(+)</text>
        <dbReference type="Rhea" id="RHEA:17989"/>
        <dbReference type="Rhea" id="RHEA-COMP:9863"/>
        <dbReference type="Rhea" id="RHEA-COMP:11604"/>
        <dbReference type="ChEBI" id="CHEBI:15378"/>
        <dbReference type="ChEBI" id="CHEBI:29999"/>
        <dbReference type="ChEBI" id="CHEBI:30616"/>
        <dbReference type="ChEBI" id="CHEBI:83421"/>
        <dbReference type="ChEBI" id="CHEBI:456216"/>
        <dbReference type="EC" id="2.7.11.1"/>
    </reaction>
</comment>
<dbReference type="PANTHER" id="PTHR45832">
    <property type="entry name" value="SERINE/THREONINE-PROTEIN KINASE SAMKA-RELATED-RELATED"/>
    <property type="match status" value="1"/>
</dbReference>
<dbReference type="PROSITE" id="PS00109">
    <property type="entry name" value="PROTEIN_KINASE_TYR"/>
    <property type="match status" value="1"/>
</dbReference>
<feature type="compositionally biased region" description="Basic and acidic residues" evidence="15">
    <location>
        <begin position="1"/>
        <end position="14"/>
    </location>
</feature>
<feature type="domain" description="Protein kinase" evidence="16">
    <location>
        <begin position="2"/>
        <end position="261"/>
    </location>
</feature>
<evidence type="ECO:0000256" key="14">
    <source>
        <dbReference type="ARBA" id="ARBA00048679"/>
    </source>
</evidence>
<evidence type="ECO:0000256" key="2">
    <source>
        <dbReference type="ARBA" id="ARBA00004574"/>
    </source>
</evidence>
<dbReference type="EMBL" id="QUQM01000010">
    <property type="protein sequence ID" value="KAA8641414.1"/>
    <property type="molecule type" value="Genomic_DNA"/>
</dbReference>
<comment type="subunit">
    <text evidence="4">Component of the EKC/KEOPS complex composed of at least BUD32, CGI121, GON7, KAE1 and PCC1; the whole complex dimerizes.</text>
</comment>
<evidence type="ECO:0000256" key="7">
    <source>
        <dbReference type="ARBA" id="ARBA00019973"/>
    </source>
</evidence>
<sequence length="261" mass="29280">MTASNKREASGEHSRPHKVIKKNPLQIRPSSPASLGDISFWCTSVDPWEHYRRETTLPSGYHLAFLKKYPYTAVLVRQLNMAAAQATALRSVLHRNIVRLSRVYLENDSVTLIYDITVASLKDILSFRPNWTVIETAAMCQGILSGLRYLHGVLGISHGDLRVENICLDLDGTVKIANIGDSLLRGGQDYNQDMCSLAGIIKQLCQPTELSLPTLSDFLKGVEKGEPPSKLLQHEFLKLSNGDEQLHHCVWTWLATRLFFP</sequence>
<evidence type="ECO:0000256" key="5">
    <source>
        <dbReference type="ARBA" id="ARBA00012513"/>
    </source>
</evidence>
<evidence type="ECO:0000256" key="11">
    <source>
        <dbReference type="ARBA" id="ARBA00030980"/>
    </source>
</evidence>
<evidence type="ECO:0000313" key="17">
    <source>
        <dbReference type="EMBL" id="KAA8641414.1"/>
    </source>
</evidence>
<evidence type="ECO:0000259" key="16">
    <source>
        <dbReference type="PROSITE" id="PS50011"/>
    </source>
</evidence>
<gene>
    <name evidence="17" type="ORF">ATNIH1004_001879</name>
</gene>
<dbReference type="PANTHER" id="PTHR45832:SF22">
    <property type="entry name" value="SERINE_THREONINE-PROTEIN KINASE SAMKA-RELATED"/>
    <property type="match status" value="1"/>
</dbReference>